<proteinExistence type="predicted"/>
<keyword evidence="2" id="KW-1185">Reference proteome</keyword>
<protein>
    <submittedName>
        <fullName evidence="1">Uncharacterized protein</fullName>
    </submittedName>
</protein>
<organism evidence="1 2">
    <name type="scientific">Athelia psychrophila</name>
    <dbReference type="NCBI Taxonomy" id="1759441"/>
    <lineage>
        <taxon>Eukaryota</taxon>
        <taxon>Fungi</taxon>
        <taxon>Dikarya</taxon>
        <taxon>Basidiomycota</taxon>
        <taxon>Agaricomycotina</taxon>
        <taxon>Agaricomycetes</taxon>
        <taxon>Agaricomycetidae</taxon>
        <taxon>Atheliales</taxon>
        <taxon>Atheliaceae</taxon>
        <taxon>Athelia</taxon>
    </lineage>
</organism>
<sequence length="67" mass="7672">MLYQNYHILLYFRNGIQDLLPVIRGCQNGGAIVSDCNPAHYCWERFSGSCSDATSRQQVFESPMQQL</sequence>
<dbReference type="Proteomes" id="UP000076532">
    <property type="component" value="Unassembled WGS sequence"/>
</dbReference>
<dbReference type="EMBL" id="KV417679">
    <property type="protein sequence ID" value="KZP10456.1"/>
    <property type="molecule type" value="Genomic_DNA"/>
</dbReference>
<dbReference type="AlphaFoldDB" id="A0A165ZD15"/>
<reference evidence="1 2" key="1">
    <citation type="journal article" date="2016" name="Mol. Biol. Evol.">
        <title>Comparative Genomics of Early-Diverging Mushroom-Forming Fungi Provides Insights into the Origins of Lignocellulose Decay Capabilities.</title>
        <authorList>
            <person name="Nagy L.G."/>
            <person name="Riley R."/>
            <person name="Tritt A."/>
            <person name="Adam C."/>
            <person name="Daum C."/>
            <person name="Floudas D."/>
            <person name="Sun H."/>
            <person name="Yadav J.S."/>
            <person name="Pangilinan J."/>
            <person name="Larsson K.H."/>
            <person name="Matsuura K."/>
            <person name="Barry K."/>
            <person name="Labutti K."/>
            <person name="Kuo R."/>
            <person name="Ohm R.A."/>
            <person name="Bhattacharya S.S."/>
            <person name="Shirouzu T."/>
            <person name="Yoshinaga Y."/>
            <person name="Martin F.M."/>
            <person name="Grigoriev I.V."/>
            <person name="Hibbett D.S."/>
        </authorList>
    </citation>
    <scope>NUCLEOTIDE SEQUENCE [LARGE SCALE GENOMIC DNA]</scope>
    <source>
        <strain evidence="1 2">CBS 109695</strain>
    </source>
</reference>
<name>A0A165ZD15_9AGAM</name>
<evidence type="ECO:0000313" key="2">
    <source>
        <dbReference type="Proteomes" id="UP000076532"/>
    </source>
</evidence>
<gene>
    <name evidence="1" type="ORF">FIBSPDRAFT_216760</name>
</gene>
<evidence type="ECO:0000313" key="1">
    <source>
        <dbReference type="EMBL" id="KZP10456.1"/>
    </source>
</evidence>
<accession>A0A165ZD15</accession>